<dbReference type="InterPro" id="IPR011234">
    <property type="entry name" value="Fumarylacetoacetase-like_C"/>
</dbReference>
<reference evidence="7" key="2">
    <citation type="journal article" date="2017" name="J. Med. Entomol.">
        <title>Transcriptome Analysis of the Triatoma infestans (Hemiptera: Reduviidae) Integument.</title>
        <authorList>
            <person name="Calderon-Fernandez G.M."/>
            <person name="Moriconi D.E."/>
            <person name="Dulbecco A.B."/>
            <person name="Juarez M.P."/>
        </authorList>
    </citation>
    <scope>NUCLEOTIDE SEQUENCE</scope>
    <source>
        <strain evidence="7">Int1</strain>
        <tissue evidence="7">Integument</tissue>
    </source>
</reference>
<evidence type="ECO:0000256" key="4">
    <source>
        <dbReference type="ARBA" id="ARBA00044911"/>
    </source>
</evidence>
<dbReference type="GO" id="GO:0046872">
    <property type="term" value="F:metal ion binding"/>
    <property type="evidence" value="ECO:0007669"/>
    <property type="project" value="UniProtKB-KW"/>
</dbReference>
<proteinExistence type="inferred from homology"/>
<dbReference type="Pfam" id="PF01557">
    <property type="entry name" value="FAA_hydrolase"/>
    <property type="match status" value="1"/>
</dbReference>
<dbReference type="EMBL" id="GEMB01000304">
    <property type="protein sequence ID" value="JAS02815.1"/>
    <property type="molecule type" value="Transcribed_RNA"/>
</dbReference>
<dbReference type="GO" id="GO:0050163">
    <property type="term" value="F:oxaloacetate tautomerase activity"/>
    <property type="evidence" value="ECO:0007669"/>
    <property type="project" value="UniProtKB-EC"/>
</dbReference>
<protein>
    <recommendedName>
        <fullName evidence="5">oxaloacetate tautomerase</fullName>
        <ecNumber evidence="5">5.3.2.2</ecNumber>
    </recommendedName>
    <alternativeName>
        <fullName evidence="3">Fumarylacetoacetate hydrolase domain-containing protein 1</fullName>
    </alternativeName>
</protein>
<comment type="catalytic activity">
    <reaction evidence="4">
        <text>oxaloacetate = enol-oxaloacetate</text>
        <dbReference type="Rhea" id="RHEA:16021"/>
        <dbReference type="ChEBI" id="CHEBI:16452"/>
        <dbReference type="ChEBI" id="CHEBI:17479"/>
        <dbReference type="EC" id="5.3.2.2"/>
    </reaction>
    <physiologicalReaction direction="right-to-left" evidence="4">
        <dbReference type="Rhea" id="RHEA:16023"/>
    </physiologicalReaction>
</comment>
<evidence type="ECO:0000256" key="1">
    <source>
        <dbReference type="ARBA" id="ARBA00010211"/>
    </source>
</evidence>
<evidence type="ECO:0000256" key="3">
    <source>
        <dbReference type="ARBA" id="ARBA00042340"/>
    </source>
</evidence>
<name>A0A171B3W4_TRIIF</name>
<evidence type="ECO:0000259" key="6">
    <source>
        <dbReference type="Pfam" id="PF01557"/>
    </source>
</evidence>
<feature type="non-terminal residue" evidence="7">
    <location>
        <position position="1"/>
    </location>
</feature>
<dbReference type="InterPro" id="IPR036663">
    <property type="entry name" value="Fumarylacetoacetase_C_sf"/>
</dbReference>
<sequence length="231" mass="25163">NNVGDDEKRKCSRANMSFNVNKFLPLSKKIIGAGLNYKSVVAERGLKIPTEPIVFLKASTSYITQGQEIKIPEGFEVHHEIELGAVIGKVCKNVEPKKIKEYIGGYCLALDLTAVNILKEAREAGHPWTLGKTFDTACPVSRVLTPDQLPQPQDTRIWCAVNGITKQDSSTSGMIFPTETLISYISRYITLEPYDLIVTGSPAGTGVIKPGDIITAGLGNALNIEFKVAKN</sequence>
<dbReference type="SUPFAM" id="SSF56529">
    <property type="entry name" value="FAH"/>
    <property type="match status" value="1"/>
</dbReference>
<comment type="similarity">
    <text evidence="1">Belongs to the FAH family.</text>
</comment>
<keyword evidence="2" id="KW-0479">Metal-binding</keyword>
<dbReference type="AlphaFoldDB" id="A0A171B3W4"/>
<dbReference type="PANTHER" id="PTHR11820:SF7">
    <property type="entry name" value="ACYLPYRUVASE FAHD1, MITOCHONDRIAL"/>
    <property type="match status" value="1"/>
</dbReference>
<evidence type="ECO:0000256" key="5">
    <source>
        <dbReference type="ARBA" id="ARBA00044973"/>
    </source>
</evidence>
<evidence type="ECO:0000313" key="7">
    <source>
        <dbReference type="EMBL" id="JAS02815.1"/>
    </source>
</evidence>
<feature type="domain" description="Fumarylacetoacetase-like C-terminal" evidence="6">
    <location>
        <begin position="29"/>
        <end position="220"/>
    </location>
</feature>
<evidence type="ECO:0000256" key="2">
    <source>
        <dbReference type="ARBA" id="ARBA00022723"/>
    </source>
</evidence>
<dbReference type="GO" id="GO:0018773">
    <property type="term" value="F:acetylpyruvate hydrolase activity"/>
    <property type="evidence" value="ECO:0007669"/>
    <property type="project" value="TreeGrafter"/>
</dbReference>
<dbReference type="EC" id="5.3.2.2" evidence="5"/>
<organism evidence="7">
    <name type="scientific">Triatoma infestans</name>
    <name type="common">Assassin bug</name>
    <dbReference type="NCBI Taxonomy" id="30076"/>
    <lineage>
        <taxon>Eukaryota</taxon>
        <taxon>Metazoa</taxon>
        <taxon>Ecdysozoa</taxon>
        <taxon>Arthropoda</taxon>
        <taxon>Hexapoda</taxon>
        <taxon>Insecta</taxon>
        <taxon>Pterygota</taxon>
        <taxon>Neoptera</taxon>
        <taxon>Paraneoptera</taxon>
        <taxon>Hemiptera</taxon>
        <taxon>Heteroptera</taxon>
        <taxon>Panheteroptera</taxon>
        <taxon>Cimicomorpha</taxon>
        <taxon>Reduviidae</taxon>
        <taxon>Triatominae</taxon>
        <taxon>Triatoma</taxon>
    </lineage>
</organism>
<dbReference type="GO" id="GO:0005739">
    <property type="term" value="C:mitochondrion"/>
    <property type="evidence" value="ECO:0007669"/>
    <property type="project" value="TreeGrafter"/>
</dbReference>
<reference evidence="7" key="1">
    <citation type="submission" date="2016-04" db="EMBL/GenBank/DDBJ databases">
        <authorList>
            <person name="Calderon-Fernandez G.M.Sr."/>
        </authorList>
    </citation>
    <scope>NUCLEOTIDE SEQUENCE</scope>
    <source>
        <strain evidence="7">Int1</strain>
        <tissue evidence="7">Integument</tissue>
    </source>
</reference>
<dbReference type="PANTHER" id="PTHR11820">
    <property type="entry name" value="ACYLPYRUVASE"/>
    <property type="match status" value="1"/>
</dbReference>
<dbReference type="Gene3D" id="3.90.850.10">
    <property type="entry name" value="Fumarylacetoacetase-like, C-terminal domain"/>
    <property type="match status" value="1"/>
</dbReference>
<accession>A0A171B3W4</accession>